<dbReference type="GO" id="GO:0006688">
    <property type="term" value="P:glycosphingolipid biosynthetic process"/>
    <property type="evidence" value="ECO:0007669"/>
    <property type="project" value="TreeGrafter"/>
</dbReference>
<dbReference type="Pfam" id="PF13733">
    <property type="entry name" value="Glyco_transf_7N"/>
    <property type="match status" value="1"/>
</dbReference>
<feature type="domain" description="Galactosyltransferase N-terminal" evidence="2">
    <location>
        <begin position="30"/>
        <end position="118"/>
    </location>
</feature>
<protein>
    <submittedName>
        <fullName evidence="5">Glyco_transf_7N domain-containing protein</fullName>
    </submittedName>
</protein>
<dbReference type="GO" id="GO:0016020">
    <property type="term" value="C:membrane"/>
    <property type="evidence" value="ECO:0007669"/>
    <property type="project" value="GOC"/>
</dbReference>
<dbReference type="WBParaSite" id="SBAD_0000034401-mRNA-1">
    <property type="protein sequence ID" value="SBAD_0000034401-mRNA-1"/>
    <property type="gene ID" value="SBAD_0000034401"/>
</dbReference>
<dbReference type="GO" id="GO:0008378">
    <property type="term" value="F:galactosyltransferase activity"/>
    <property type="evidence" value="ECO:0007669"/>
    <property type="project" value="TreeGrafter"/>
</dbReference>
<dbReference type="PRINTS" id="PR02050">
    <property type="entry name" value="B14GALTRFASE"/>
</dbReference>
<dbReference type="InterPro" id="IPR029044">
    <property type="entry name" value="Nucleotide-diphossugar_trans"/>
</dbReference>
<dbReference type="SUPFAM" id="SSF53448">
    <property type="entry name" value="Nucleotide-diphospho-sugar transferases"/>
    <property type="match status" value="1"/>
</dbReference>
<dbReference type="Gene3D" id="3.90.550.10">
    <property type="entry name" value="Spore Coat Polysaccharide Biosynthesis Protein SpsA, Chain A"/>
    <property type="match status" value="1"/>
</dbReference>
<feature type="compositionally biased region" description="Polar residues" evidence="1">
    <location>
        <begin position="1"/>
        <end position="17"/>
    </location>
</feature>
<name>A0A183I9N2_9BILA</name>
<evidence type="ECO:0000313" key="4">
    <source>
        <dbReference type="Proteomes" id="UP000270296"/>
    </source>
</evidence>
<dbReference type="PANTHER" id="PTHR19300:SF57">
    <property type="entry name" value="BETA-1,4-N-ACETYLGALACTOSAMINYLTRANSFERASE"/>
    <property type="match status" value="1"/>
</dbReference>
<dbReference type="GO" id="GO:0033842">
    <property type="term" value="F:N-acetyl-beta-glucosaminyl-derivative 4-beta-N-acetylgalactosaminyltransferase activity"/>
    <property type="evidence" value="ECO:0007669"/>
    <property type="project" value="TreeGrafter"/>
</dbReference>
<accession>A0A183I9N2</accession>
<gene>
    <name evidence="3" type="ORF">SBAD_LOCUS326</name>
</gene>
<dbReference type="GO" id="GO:0005794">
    <property type="term" value="C:Golgi apparatus"/>
    <property type="evidence" value="ECO:0007669"/>
    <property type="project" value="TreeGrafter"/>
</dbReference>
<keyword evidence="4" id="KW-1185">Reference proteome</keyword>
<dbReference type="OrthoDB" id="10038994at2759"/>
<dbReference type="PANTHER" id="PTHR19300">
    <property type="entry name" value="BETA-1,4-GALACTOSYLTRANSFERASE"/>
    <property type="match status" value="1"/>
</dbReference>
<dbReference type="InterPro" id="IPR027995">
    <property type="entry name" value="Galactosyl_T_N"/>
</dbReference>
<dbReference type="InterPro" id="IPR003859">
    <property type="entry name" value="Galactosyl_T"/>
</dbReference>
<reference evidence="5" key="1">
    <citation type="submission" date="2016-06" db="UniProtKB">
        <authorList>
            <consortium name="WormBaseParasite"/>
        </authorList>
    </citation>
    <scope>IDENTIFICATION</scope>
</reference>
<evidence type="ECO:0000259" key="2">
    <source>
        <dbReference type="Pfam" id="PF13733"/>
    </source>
</evidence>
<feature type="region of interest" description="Disordered" evidence="1">
    <location>
        <begin position="1"/>
        <end position="24"/>
    </location>
</feature>
<dbReference type="EMBL" id="UZAM01000700">
    <property type="protein sequence ID" value="VDO82403.1"/>
    <property type="molecule type" value="Genomic_DNA"/>
</dbReference>
<dbReference type="GO" id="GO:0005975">
    <property type="term" value="P:carbohydrate metabolic process"/>
    <property type="evidence" value="ECO:0007669"/>
    <property type="project" value="InterPro"/>
</dbReference>
<dbReference type="Proteomes" id="UP000270296">
    <property type="component" value="Unassembled WGS sequence"/>
</dbReference>
<evidence type="ECO:0000256" key="1">
    <source>
        <dbReference type="SAM" id="MobiDB-lite"/>
    </source>
</evidence>
<proteinExistence type="predicted"/>
<dbReference type="AlphaFoldDB" id="A0A183I9N2"/>
<evidence type="ECO:0000313" key="3">
    <source>
        <dbReference type="EMBL" id="VDO82403.1"/>
    </source>
</evidence>
<organism evidence="5">
    <name type="scientific">Soboliphyme baturini</name>
    <dbReference type="NCBI Taxonomy" id="241478"/>
    <lineage>
        <taxon>Eukaryota</taxon>
        <taxon>Metazoa</taxon>
        <taxon>Ecdysozoa</taxon>
        <taxon>Nematoda</taxon>
        <taxon>Enoplea</taxon>
        <taxon>Dorylaimia</taxon>
        <taxon>Dioctophymatida</taxon>
        <taxon>Dioctophymatoidea</taxon>
        <taxon>Soboliphymatidae</taxon>
        <taxon>Soboliphyme</taxon>
    </lineage>
</organism>
<sequence length="135" mass="15339">MTPTVTELSTENATSPEPSFEDTDLYTNRTSADIALIIPFRNRTAHLDELLRHLLPFLNAQNVSSHIFVVEQIADQTFNKGKLMNVGFLFAKHWADFPCYIFHDVDLLPEDSRNLYQCGLGPRHLSVTVDTLGYK</sequence>
<evidence type="ECO:0000313" key="5">
    <source>
        <dbReference type="WBParaSite" id="SBAD_0000034401-mRNA-1"/>
    </source>
</evidence>
<reference evidence="3 4" key="2">
    <citation type="submission" date="2018-11" db="EMBL/GenBank/DDBJ databases">
        <authorList>
            <consortium name="Pathogen Informatics"/>
        </authorList>
    </citation>
    <scope>NUCLEOTIDE SEQUENCE [LARGE SCALE GENOMIC DNA]</scope>
</reference>